<name>M3BTS1_SPHMS</name>
<dbReference type="EMBL" id="KB456268">
    <property type="protein sequence ID" value="EMF10040.1"/>
    <property type="molecule type" value="Genomic_DNA"/>
</dbReference>
<dbReference type="GeneID" id="27898677"/>
<accession>M3BTS1</accession>
<feature type="region of interest" description="Disordered" evidence="1">
    <location>
        <begin position="126"/>
        <end position="152"/>
    </location>
</feature>
<evidence type="ECO:0000313" key="2">
    <source>
        <dbReference type="EMBL" id="EMF10040.1"/>
    </source>
</evidence>
<protein>
    <submittedName>
        <fullName evidence="2">Uncharacterized protein</fullName>
    </submittedName>
</protein>
<dbReference type="HOGENOM" id="CLU_1723485_0_0_1"/>
<proteinExistence type="predicted"/>
<dbReference type="RefSeq" id="XP_016758161.1">
    <property type="nucleotide sequence ID" value="XM_016901540.1"/>
</dbReference>
<organism evidence="2 3">
    <name type="scientific">Sphaerulina musiva (strain SO2202)</name>
    <name type="common">Poplar stem canker fungus</name>
    <name type="synonym">Septoria musiva</name>
    <dbReference type="NCBI Taxonomy" id="692275"/>
    <lineage>
        <taxon>Eukaryota</taxon>
        <taxon>Fungi</taxon>
        <taxon>Dikarya</taxon>
        <taxon>Ascomycota</taxon>
        <taxon>Pezizomycotina</taxon>
        <taxon>Dothideomycetes</taxon>
        <taxon>Dothideomycetidae</taxon>
        <taxon>Mycosphaerellales</taxon>
        <taxon>Mycosphaerellaceae</taxon>
        <taxon>Sphaerulina</taxon>
    </lineage>
</organism>
<gene>
    <name evidence="2" type="ORF">SEPMUDRAFT_119769</name>
</gene>
<sequence>MAVVSTVQISEHGRNINGHWSQDSEAAAKAPIDSEARARLVANLTDREIAELKKYLTPELTARLAQSNTTTTAPTAPSTAPTNTAALAALATTTEDLLAKQAAQLAVHLSSRSMWRRRIASLLRQQQKRERVSRQQRSGSPLHHALVTVRMA</sequence>
<keyword evidence="3" id="KW-1185">Reference proteome</keyword>
<dbReference type="Proteomes" id="UP000016931">
    <property type="component" value="Unassembled WGS sequence"/>
</dbReference>
<evidence type="ECO:0000256" key="1">
    <source>
        <dbReference type="SAM" id="MobiDB-lite"/>
    </source>
</evidence>
<reference evidence="2 3" key="1">
    <citation type="journal article" date="2012" name="PLoS Pathog.">
        <title>Diverse lifestyles and strategies of plant pathogenesis encoded in the genomes of eighteen Dothideomycetes fungi.</title>
        <authorList>
            <person name="Ohm R.A."/>
            <person name="Feau N."/>
            <person name="Henrissat B."/>
            <person name="Schoch C.L."/>
            <person name="Horwitz B.A."/>
            <person name="Barry K.W."/>
            <person name="Condon B.J."/>
            <person name="Copeland A.C."/>
            <person name="Dhillon B."/>
            <person name="Glaser F."/>
            <person name="Hesse C.N."/>
            <person name="Kosti I."/>
            <person name="LaButti K."/>
            <person name="Lindquist E.A."/>
            <person name="Lucas S."/>
            <person name="Salamov A.A."/>
            <person name="Bradshaw R.E."/>
            <person name="Ciuffetti L."/>
            <person name="Hamelin R.C."/>
            <person name="Kema G.H.J."/>
            <person name="Lawrence C."/>
            <person name="Scott J.A."/>
            <person name="Spatafora J.W."/>
            <person name="Turgeon B.G."/>
            <person name="de Wit P.J.G.M."/>
            <person name="Zhong S."/>
            <person name="Goodwin S.B."/>
            <person name="Grigoriev I.V."/>
        </authorList>
    </citation>
    <scope>NUCLEOTIDE SEQUENCE [LARGE SCALE GENOMIC DNA]</scope>
    <source>
        <strain evidence="2 3">SO2202</strain>
    </source>
</reference>
<dbReference type="AlphaFoldDB" id="M3BTS1"/>
<evidence type="ECO:0000313" key="3">
    <source>
        <dbReference type="Proteomes" id="UP000016931"/>
    </source>
</evidence>